<keyword evidence="2" id="KW-1185">Reference proteome</keyword>
<gene>
    <name evidence="1" type="ORF">O6H91_15G054000</name>
</gene>
<organism evidence="1 2">
    <name type="scientific">Diphasiastrum complanatum</name>
    <name type="common">Issler's clubmoss</name>
    <name type="synonym">Lycopodium complanatum</name>
    <dbReference type="NCBI Taxonomy" id="34168"/>
    <lineage>
        <taxon>Eukaryota</taxon>
        <taxon>Viridiplantae</taxon>
        <taxon>Streptophyta</taxon>
        <taxon>Embryophyta</taxon>
        <taxon>Tracheophyta</taxon>
        <taxon>Lycopodiopsida</taxon>
        <taxon>Lycopodiales</taxon>
        <taxon>Lycopodiaceae</taxon>
        <taxon>Lycopodioideae</taxon>
        <taxon>Diphasiastrum</taxon>
    </lineage>
</organism>
<dbReference type="Proteomes" id="UP001162992">
    <property type="component" value="Chromosome 15"/>
</dbReference>
<accession>A0ACC2BIG2</accession>
<reference evidence="2" key="1">
    <citation type="journal article" date="2024" name="Proc. Natl. Acad. Sci. U.S.A.">
        <title>Extraordinary preservation of gene collinearity over three hundred million years revealed in homosporous lycophytes.</title>
        <authorList>
            <person name="Li C."/>
            <person name="Wickell D."/>
            <person name="Kuo L.Y."/>
            <person name="Chen X."/>
            <person name="Nie B."/>
            <person name="Liao X."/>
            <person name="Peng D."/>
            <person name="Ji J."/>
            <person name="Jenkins J."/>
            <person name="Williams M."/>
            <person name="Shu S."/>
            <person name="Plott C."/>
            <person name="Barry K."/>
            <person name="Rajasekar S."/>
            <person name="Grimwood J."/>
            <person name="Han X."/>
            <person name="Sun S."/>
            <person name="Hou Z."/>
            <person name="He W."/>
            <person name="Dai G."/>
            <person name="Sun C."/>
            <person name="Schmutz J."/>
            <person name="Leebens-Mack J.H."/>
            <person name="Li F.W."/>
            <person name="Wang L."/>
        </authorList>
    </citation>
    <scope>NUCLEOTIDE SEQUENCE [LARGE SCALE GENOMIC DNA]</scope>
    <source>
        <strain evidence="2">cv. PW_Plant_1</strain>
    </source>
</reference>
<dbReference type="EMBL" id="CM055106">
    <property type="protein sequence ID" value="KAJ7529507.1"/>
    <property type="molecule type" value="Genomic_DNA"/>
</dbReference>
<sequence>MNVKSDFTGVLFVKNVKATLRTHAAGFSSQAIFAQIFEQSIVFCFAEQISFDMIRQLIMRIAMNLILHLSLARRELLKLALEAEVSDQDCFCICSWDSLDTIEGFIQFSPLRQEGLSQLRQFNRGTSI</sequence>
<comment type="caution">
    <text evidence="1">The sequence shown here is derived from an EMBL/GenBank/DDBJ whole genome shotgun (WGS) entry which is preliminary data.</text>
</comment>
<protein>
    <submittedName>
        <fullName evidence="1">Uncharacterized protein</fullName>
    </submittedName>
</protein>
<proteinExistence type="predicted"/>
<name>A0ACC2BIG2_DIPCM</name>
<evidence type="ECO:0000313" key="1">
    <source>
        <dbReference type="EMBL" id="KAJ7529507.1"/>
    </source>
</evidence>
<evidence type="ECO:0000313" key="2">
    <source>
        <dbReference type="Proteomes" id="UP001162992"/>
    </source>
</evidence>